<proteinExistence type="predicted"/>
<name>A0A0V0Z032_TRISP</name>
<comment type="caution">
    <text evidence="1">The sequence shown here is derived from an EMBL/GenBank/DDBJ whole genome shotgun (WGS) entry which is preliminary data.</text>
</comment>
<dbReference type="EMBL" id="JYDH01003439">
    <property type="protein sequence ID" value="KRY05808.1"/>
    <property type="molecule type" value="Genomic_DNA"/>
</dbReference>
<sequence length="57" mass="6405">MKTLDKSTFLSSYFCVSEGATSVLEHTSVYRYVRSVCLLCKLGGLKINFILAVRQLN</sequence>
<evidence type="ECO:0000313" key="1">
    <source>
        <dbReference type="EMBL" id="KRY05808.1"/>
    </source>
</evidence>
<accession>A0A0V0Z032</accession>
<gene>
    <name evidence="1" type="ORF">T01_4375</name>
</gene>
<organism evidence="1 2">
    <name type="scientific">Trichinella spiralis</name>
    <name type="common">Trichina worm</name>
    <dbReference type="NCBI Taxonomy" id="6334"/>
    <lineage>
        <taxon>Eukaryota</taxon>
        <taxon>Metazoa</taxon>
        <taxon>Ecdysozoa</taxon>
        <taxon>Nematoda</taxon>
        <taxon>Enoplea</taxon>
        <taxon>Dorylaimia</taxon>
        <taxon>Trichinellida</taxon>
        <taxon>Trichinellidae</taxon>
        <taxon>Trichinella</taxon>
    </lineage>
</organism>
<evidence type="ECO:0000313" key="2">
    <source>
        <dbReference type="Proteomes" id="UP000054776"/>
    </source>
</evidence>
<dbReference type="InParanoid" id="A0A0V0Z032"/>
<protein>
    <submittedName>
        <fullName evidence="1">Uncharacterized protein</fullName>
    </submittedName>
</protein>
<keyword evidence="2" id="KW-1185">Reference proteome</keyword>
<dbReference type="Proteomes" id="UP000054776">
    <property type="component" value="Unassembled WGS sequence"/>
</dbReference>
<dbReference type="AlphaFoldDB" id="A0A0V0Z032"/>
<reference evidence="1 2" key="1">
    <citation type="submission" date="2015-01" db="EMBL/GenBank/DDBJ databases">
        <title>Evolution of Trichinella species and genotypes.</title>
        <authorList>
            <person name="Korhonen P.K."/>
            <person name="Edoardo P."/>
            <person name="Giuseppe L.R."/>
            <person name="Gasser R.B."/>
        </authorList>
    </citation>
    <scope>NUCLEOTIDE SEQUENCE [LARGE SCALE GENOMIC DNA]</scope>
    <source>
        <strain evidence="1">ISS3</strain>
    </source>
</reference>